<evidence type="ECO:0000313" key="7">
    <source>
        <dbReference type="EMBL" id="KAK4197103.1"/>
    </source>
</evidence>
<dbReference type="SUPFAM" id="SSF144083">
    <property type="entry name" value="Magnesium transport protein CorA, transmembrane region"/>
    <property type="match status" value="1"/>
</dbReference>
<feature type="region of interest" description="Disordered" evidence="5">
    <location>
        <begin position="1"/>
        <end position="21"/>
    </location>
</feature>
<comment type="subcellular location">
    <subcellularLocation>
        <location evidence="1">Membrane</location>
        <topology evidence="1">Multi-pass membrane protein</topology>
    </subcellularLocation>
</comment>
<proteinExistence type="predicted"/>
<reference evidence="7" key="2">
    <citation type="submission" date="2023-05" db="EMBL/GenBank/DDBJ databases">
        <authorList>
            <consortium name="Lawrence Berkeley National Laboratory"/>
            <person name="Steindorff A."/>
            <person name="Hensen N."/>
            <person name="Bonometti L."/>
            <person name="Westerberg I."/>
            <person name="Brannstrom I.O."/>
            <person name="Guillou S."/>
            <person name="Cros-Aarteil S."/>
            <person name="Calhoun S."/>
            <person name="Haridas S."/>
            <person name="Kuo A."/>
            <person name="Mondo S."/>
            <person name="Pangilinan J."/>
            <person name="Riley R."/>
            <person name="Labutti K."/>
            <person name="Andreopoulos B."/>
            <person name="Lipzen A."/>
            <person name="Chen C."/>
            <person name="Yanf M."/>
            <person name="Daum C."/>
            <person name="Ng V."/>
            <person name="Clum A."/>
            <person name="Ohm R."/>
            <person name="Martin F."/>
            <person name="Silar P."/>
            <person name="Natvig D."/>
            <person name="Lalanne C."/>
            <person name="Gautier V."/>
            <person name="Ament-Velasquez S.L."/>
            <person name="Kruys A."/>
            <person name="Hutchinson M.I."/>
            <person name="Powell A.J."/>
            <person name="Barry K."/>
            <person name="Miller A.N."/>
            <person name="Grigoriev I.V."/>
            <person name="Debuchy R."/>
            <person name="Gladieux P."/>
            <person name="Thoren M.H."/>
            <person name="Johannesson H."/>
        </authorList>
    </citation>
    <scope>NUCLEOTIDE SEQUENCE</scope>
    <source>
        <strain evidence="7">CBS 315.58</strain>
    </source>
</reference>
<keyword evidence="2 6" id="KW-0812">Transmembrane</keyword>
<dbReference type="GO" id="GO:0016020">
    <property type="term" value="C:membrane"/>
    <property type="evidence" value="ECO:0007669"/>
    <property type="project" value="UniProtKB-SubCell"/>
</dbReference>
<evidence type="ECO:0000256" key="6">
    <source>
        <dbReference type="SAM" id="Phobius"/>
    </source>
</evidence>
<evidence type="ECO:0000256" key="5">
    <source>
        <dbReference type="SAM" id="MobiDB-lite"/>
    </source>
</evidence>
<keyword evidence="8" id="KW-1185">Reference proteome</keyword>
<feature type="transmembrane region" description="Helical" evidence="6">
    <location>
        <begin position="369"/>
        <end position="388"/>
    </location>
</feature>
<reference evidence="7" key="1">
    <citation type="journal article" date="2023" name="Mol. Phylogenet. Evol.">
        <title>Genome-scale phylogeny and comparative genomics of the fungal order Sordariales.</title>
        <authorList>
            <person name="Hensen N."/>
            <person name="Bonometti L."/>
            <person name="Westerberg I."/>
            <person name="Brannstrom I.O."/>
            <person name="Guillou S."/>
            <person name="Cros-Aarteil S."/>
            <person name="Calhoun S."/>
            <person name="Haridas S."/>
            <person name="Kuo A."/>
            <person name="Mondo S."/>
            <person name="Pangilinan J."/>
            <person name="Riley R."/>
            <person name="LaButti K."/>
            <person name="Andreopoulos B."/>
            <person name="Lipzen A."/>
            <person name="Chen C."/>
            <person name="Yan M."/>
            <person name="Daum C."/>
            <person name="Ng V."/>
            <person name="Clum A."/>
            <person name="Steindorff A."/>
            <person name="Ohm R.A."/>
            <person name="Martin F."/>
            <person name="Silar P."/>
            <person name="Natvig D.O."/>
            <person name="Lalanne C."/>
            <person name="Gautier V."/>
            <person name="Ament-Velasquez S.L."/>
            <person name="Kruys A."/>
            <person name="Hutchinson M.I."/>
            <person name="Powell A.J."/>
            <person name="Barry K."/>
            <person name="Miller A.N."/>
            <person name="Grigoriev I.V."/>
            <person name="Debuchy R."/>
            <person name="Gladieux P."/>
            <person name="Hiltunen Thoren M."/>
            <person name="Johannesson H."/>
        </authorList>
    </citation>
    <scope>NUCLEOTIDE SEQUENCE</scope>
    <source>
        <strain evidence="7">CBS 315.58</strain>
    </source>
</reference>
<dbReference type="GO" id="GO:0046873">
    <property type="term" value="F:metal ion transmembrane transporter activity"/>
    <property type="evidence" value="ECO:0007669"/>
    <property type="project" value="InterPro"/>
</dbReference>
<evidence type="ECO:0000256" key="1">
    <source>
        <dbReference type="ARBA" id="ARBA00004141"/>
    </source>
</evidence>
<dbReference type="EMBL" id="MU863970">
    <property type="protein sequence ID" value="KAK4197103.1"/>
    <property type="molecule type" value="Genomic_DNA"/>
</dbReference>
<keyword evidence="3 6" id="KW-1133">Transmembrane helix</keyword>
<evidence type="ECO:0000256" key="4">
    <source>
        <dbReference type="ARBA" id="ARBA00023136"/>
    </source>
</evidence>
<sequence length="433" mass="48848">MVKRPWRKTQNQPRVISKTPPGHAFHFKRPRHPFNAVIAFLSARVFQLRIPTICHTEVGTLPNEPEDLQQARRTEASIMNKYLMQLRTEASVADSIVRECHMLSKQEHILEQIVSIEVGPSGDSWRAVVWLDSGIDLLHSVRGVNNPWTPPPKTRQWQTYFFPVIVHQVTANAISKQGSATNVPHLPSHGTPSTRIKGASDWKASQNVCFLPIHYGFQLDKDLACQDALYALSELFQFAASSEVQLLNCLQCHIEREVSFIGAVEGSSRRAASLMNLRYIKTILKKHAQRLAGTTCMLKSRDSLDWPRLGSSNKAEQTAKILLADFEYLLRRAESLARECEQGMATLANSAILEESRRSVDMGLRVEKLTKIATIFIPLSFVCSVWGMNFQEFGTGILPLWWFPVTAGPILLVSIFIYRLDHLLILVSKLKGI</sequence>
<dbReference type="AlphaFoldDB" id="A0AAN6XAF9"/>
<dbReference type="InterPro" id="IPR002523">
    <property type="entry name" value="MgTranspt_CorA/ZnTranspt_ZntB"/>
</dbReference>
<accession>A0AAN6XAF9</accession>
<organism evidence="7 8">
    <name type="scientific">Triangularia verruculosa</name>
    <dbReference type="NCBI Taxonomy" id="2587418"/>
    <lineage>
        <taxon>Eukaryota</taxon>
        <taxon>Fungi</taxon>
        <taxon>Dikarya</taxon>
        <taxon>Ascomycota</taxon>
        <taxon>Pezizomycotina</taxon>
        <taxon>Sordariomycetes</taxon>
        <taxon>Sordariomycetidae</taxon>
        <taxon>Sordariales</taxon>
        <taxon>Podosporaceae</taxon>
        <taxon>Triangularia</taxon>
    </lineage>
</organism>
<protein>
    <submittedName>
        <fullName evidence="7">Uncharacterized protein</fullName>
    </submittedName>
</protein>
<dbReference type="Gene3D" id="1.20.58.340">
    <property type="entry name" value="Magnesium transport protein CorA, transmembrane region"/>
    <property type="match status" value="1"/>
</dbReference>
<keyword evidence="4 6" id="KW-0472">Membrane</keyword>
<dbReference type="InterPro" id="IPR045863">
    <property type="entry name" value="CorA_TM1_TM2"/>
</dbReference>
<evidence type="ECO:0000256" key="2">
    <source>
        <dbReference type="ARBA" id="ARBA00022692"/>
    </source>
</evidence>
<dbReference type="Pfam" id="PF01544">
    <property type="entry name" value="CorA"/>
    <property type="match status" value="1"/>
</dbReference>
<gene>
    <name evidence="7" type="ORF">QBC40DRAFT_334483</name>
</gene>
<feature type="transmembrane region" description="Helical" evidence="6">
    <location>
        <begin position="400"/>
        <end position="420"/>
    </location>
</feature>
<dbReference type="Proteomes" id="UP001303160">
    <property type="component" value="Unassembled WGS sequence"/>
</dbReference>
<comment type="caution">
    <text evidence="7">The sequence shown here is derived from an EMBL/GenBank/DDBJ whole genome shotgun (WGS) entry which is preliminary data.</text>
</comment>
<evidence type="ECO:0000256" key="3">
    <source>
        <dbReference type="ARBA" id="ARBA00022989"/>
    </source>
</evidence>
<name>A0AAN6XAF9_9PEZI</name>
<evidence type="ECO:0000313" key="8">
    <source>
        <dbReference type="Proteomes" id="UP001303160"/>
    </source>
</evidence>